<name>A0A255YRJ4_9PROT</name>
<evidence type="ECO:0000256" key="3">
    <source>
        <dbReference type="ARBA" id="ARBA00023163"/>
    </source>
</evidence>
<dbReference type="PANTHER" id="PTHR30146:SF153">
    <property type="entry name" value="LACTOSE OPERON REPRESSOR"/>
    <property type="match status" value="1"/>
</dbReference>
<dbReference type="PROSITE" id="PS00356">
    <property type="entry name" value="HTH_LACI_1"/>
    <property type="match status" value="1"/>
</dbReference>
<dbReference type="Gene3D" id="1.10.260.40">
    <property type="entry name" value="lambda repressor-like DNA-binding domains"/>
    <property type="match status" value="1"/>
</dbReference>
<proteinExistence type="predicted"/>
<dbReference type="PANTHER" id="PTHR30146">
    <property type="entry name" value="LACI-RELATED TRANSCRIPTIONAL REPRESSOR"/>
    <property type="match status" value="1"/>
</dbReference>
<dbReference type="GO" id="GO:0003700">
    <property type="term" value="F:DNA-binding transcription factor activity"/>
    <property type="evidence" value="ECO:0007669"/>
    <property type="project" value="TreeGrafter"/>
</dbReference>
<dbReference type="InterPro" id="IPR010982">
    <property type="entry name" value="Lambda_DNA-bd_dom_sf"/>
</dbReference>
<dbReference type="EMBL" id="NOXU01000032">
    <property type="protein sequence ID" value="OYQ31829.1"/>
    <property type="molecule type" value="Genomic_DNA"/>
</dbReference>
<dbReference type="OrthoDB" id="128688at2"/>
<keyword evidence="3" id="KW-0804">Transcription</keyword>
<dbReference type="PRINTS" id="PR00036">
    <property type="entry name" value="HTHLACI"/>
</dbReference>
<dbReference type="InterPro" id="IPR028082">
    <property type="entry name" value="Peripla_BP_I"/>
</dbReference>
<dbReference type="SMART" id="SM00354">
    <property type="entry name" value="HTH_LACI"/>
    <property type="match status" value="1"/>
</dbReference>
<dbReference type="Proteomes" id="UP000216998">
    <property type="component" value="Unassembled WGS sequence"/>
</dbReference>
<dbReference type="PROSITE" id="PS50932">
    <property type="entry name" value="HTH_LACI_2"/>
    <property type="match status" value="1"/>
</dbReference>
<dbReference type="CDD" id="cd01392">
    <property type="entry name" value="HTH_LacI"/>
    <property type="match status" value="1"/>
</dbReference>
<dbReference type="SUPFAM" id="SSF53822">
    <property type="entry name" value="Periplasmic binding protein-like I"/>
    <property type="match status" value="1"/>
</dbReference>
<dbReference type="Pfam" id="PF13377">
    <property type="entry name" value="Peripla_BP_3"/>
    <property type="match status" value="1"/>
</dbReference>
<evidence type="ECO:0000259" key="4">
    <source>
        <dbReference type="PROSITE" id="PS50932"/>
    </source>
</evidence>
<evidence type="ECO:0000313" key="6">
    <source>
        <dbReference type="Proteomes" id="UP000216998"/>
    </source>
</evidence>
<keyword evidence="6" id="KW-1185">Reference proteome</keyword>
<gene>
    <name evidence="5" type="ORF">CHU95_21570</name>
</gene>
<dbReference type="InterPro" id="IPR046335">
    <property type="entry name" value="LacI/GalR-like_sensor"/>
</dbReference>
<feature type="domain" description="HTH lacI-type" evidence="4">
    <location>
        <begin position="38"/>
        <end position="92"/>
    </location>
</feature>
<organism evidence="5 6">
    <name type="scientific">Niveispirillum lacus</name>
    <dbReference type="NCBI Taxonomy" id="1981099"/>
    <lineage>
        <taxon>Bacteria</taxon>
        <taxon>Pseudomonadati</taxon>
        <taxon>Pseudomonadota</taxon>
        <taxon>Alphaproteobacteria</taxon>
        <taxon>Rhodospirillales</taxon>
        <taxon>Azospirillaceae</taxon>
        <taxon>Niveispirillum</taxon>
    </lineage>
</organism>
<protein>
    <recommendedName>
        <fullName evidence="4">HTH lacI-type domain-containing protein</fullName>
    </recommendedName>
</protein>
<dbReference type="InterPro" id="IPR000843">
    <property type="entry name" value="HTH_LacI"/>
</dbReference>
<dbReference type="GO" id="GO:0000976">
    <property type="term" value="F:transcription cis-regulatory region binding"/>
    <property type="evidence" value="ECO:0007669"/>
    <property type="project" value="TreeGrafter"/>
</dbReference>
<keyword evidence="2" id="KW-0238">DNA-binding</keyword>
<dbReference type="CDD" id="cd01545">
    <property type="entry name" value="PBP1_SalR"/>
    <property type="match status" value="1"/>
</dbReference>
<evidence type="ECO:0000313" key="5">
    <source>
        <dbReference type="EMBL" id="OYQ31829.1"/>
    </source>
</evidence>
<dbReference type="Pfam" id="PF00356">
    <property type="entry name" value="LacI"/>
    <property type="match status" value="1"/>
</dbReference>
<sequence length="368" mass="39604">MLNPQCTGCEGPGRRGRSLTDFQLYAANDRAPVPARAATIFDVARRAGVSTKTVSRVLNNEGRVAEDTLARVRAAVADLDYRPNPNARSLAGRRSYLIGLFYDNPSSNYMADIKGGAIRRCQEKGYHLLTEPCEADDPNLPRLMVSVATRFRLDGLILTPPLVDRQDVLDAVAAANVPLVRIAPRTDPERTAHVCMDDQAAARLAAEHLADLGHHRLGMILGHPDHGAAMLRQRGFQQAAADRGLTLLPHHIVPGDFSFASGFAAAERLLSLPDRPTAIFAGNDDMAAATVAAANKHGLQVPRDLSVVGFDDSPIAQVIWPPLTTIRQPTMAMAAAAVDLLIGDGESEPVRQLDFELMVRQSTGPLPG</sequence>
<dbReference type="SUPFAM" id="SSF47413">
    <property type="entry name" value="lambda repressor-like DNA-binding domains"/>
    <property type="match status" value="1"/>
</dbReference>
<evidence type="ECO:0000256" key="2">
    <source>
        <dbReference type="ARBA" id="ARBA00023125"/>
    </source>
</evidence>
<dbReference type="AlphaFoldDB" id="A0A255YRJ4"/>
<reference evidence="5 6" key="1">
    <citation type="submission" date="2017-07" db="EMBL/GenBank/DDBJ databases">
        <title>Niveispirillum cyanobacteriorum sp. nov., isolated from cyanobacterial aggregates in a eutrophic lake.</title>
        <authorList>
            <person name="Cai H."/>
        </authorList>
    </citation>
    <scope>NUCLEOTIDE SEQUENCE [LARGE SCALE GENOMIC DNA]</scope>
    <source>
        <strain evidence="6">TH1-14</strain>
    </source>
</reference>
<dbReference type="Gene3D" id="3.40.50.2300">
    <property type="match status" value="2"/>
</dbReference>
<evidence type="ECO:0000256" key="1">
    <source>
        <dbReference type="ARBA" id="ARBA00023015"/>
    </source>
</evidence>
<comment type="caution">
    <text evidence="5">The sequence shown here is derived from an EMBL/GenBank/DDBJ whole genome shotgun (WGS) entry which is preliminary data.</text>
</comment>
<accession>A0A255YRJ4</accession>
<keyword evidence="1" id="KW-0805">Transcription regulation</keyword>